<protein>
    <submittedName>
        <fullName evidence="3">Activator of Hsp90 ATPase-like protein</fullName>
    </submittedName>
</protein>
<reference evidence="3 4" key="1">
    <citation type="submission" date="2017-10" db="EMBL/GenBank/DDBJ databases">
        <title>Sequencing the genomes of 1000 actinobacteria strains.</title>
        <authorList>
            <person name="Klenk H.-P."/>
        </authorList>
    </citation>
    <scope>NUCLEOTIDE SEQUENCE [LARGE SCALE GENOMIC DNA]</scope>
    <source>
        <strain evidence="3 4">DSM 21838</strain>
    </source>
</reference>
<dbReference type="Pfam" id="PF08327">
    <property type="entry name" value="AHSA1"/>
    <property type="match status" value="1"/>
</dbReference>
<dbReference type="OrthoDB" id="268331at2"/>
<evidence type="ECO:0000259" key="2">
    <source>
        <dbReference type="Pfam" id="PF08327"/>
    </source>
</evidence>
<evidence type="ECO:0000313" key="3">
    <source>
        <dbReference type="EMBL" id="PFG40912.1"/>
    </source>
</evidence>
<organism evidence="3 4">
    <name type="scientific">Georgenia soli</name>
    <dbReference type="NCBI Taxonomy" id="638953"/>
    <lineage>
        <taxon>Bacteria</taxon>
        <taxon>Bacillati</taxon>
        <taxon>Actinomycetota</taxon>
        <taxon>Actinomycetes</taxon>
        <taxon>Micrococcales</taxon>
        <taxon>Bogoriellaceae</taxon>
        <taxon>Georgenia</taxon>
    </lineage>
</organism>
<dbReference type="Proteomes" id="UP000222106">
    <property type="component" value="Unassembled WGS sequence"/>
</dbReference>
<sequence>MDVVEDPFAPVVKVVTVPMAAGEAFRAFTTGLETWWPFGTHSTAHADRGTVSFGAGVGEEVVEVRPDGGREVWGTVTGWAPPELLTMSWHPGGPPEQATELEVRFSETSDGTRVHLRHTGWEVRDDGAAARARYDAGWDMVLGRYVDSLV</sequence>
<gene>
    <name evidence="3" type="ORF">ATJ97_3454</name>
</gene>
<dbReference type="InterPro" id="IPR023393">
    <property type="entry name" value="START-like_dom_sf"/>
</dbReference>
<dbReference type="AlphaFoldDB" id="A0A2A9ERM3"/>
<comment type="caution">
    <text evidence="3">The sequence shown here is derived from an EMBL/GenBank/DDBJ whole genome shotgun (WGS) entry which is preliminary data.</text>
</comment>
<comment type="similarity">
    <text evidence="1">Belongs to the AHA1 family.</text>
</comment>
<evidence type="ECO:0000313" key="4">
    <source>
        <dbReference type="Proteomes" id="UP000222106"/>
    </source>
</evidence>
<name>A0A2A9ERM3_9MICO</name>
<keyword evidence="4" id="KW-1185">Reference proteome</keyword>
<dbReference type="SUPFAM" id="SSF55961">
    <property type="entry name" value="Bet v1-like"/>
    <property type="match status" value="1"/>
</dbReference>
<evidence type="ECO:0000256" key="1">
    <source>
        <dbReference type="ARBA" id="ARBA00006817"/>
    </source>
</evidence>
<dbReference type="RefSeq" id="WP_098484746.1">
    <property type="nucleotide sequence ID" value="NZ_PDJI01000004.1"/>
</dbReference>
<dbReference type="Gene3D" id="3.30.530.20">
    <property type="match status" value="1"/>
</dbReference>
<dbReference type="InterPro" id="IPR013538">
    <property type="entry name" value="ASHA1/2-like_C"/>
</dbReference>
<accession>A0A2A9ERM3</accession>
<proteinExistence type="inferred from homology"/>
<dbReference type="EMBL" id="PDJI01000004">
    <property type="protein sequence ID" value="PFG40912.1"/>
    <property type="molecule type" value="Genomic_DNA"/>
</dbReference>
<feature type="domain" description="Activator of Hsp90 ATPase homologue 1/2-like C-terminal" evidence="2">
    <location>
        <begin position="23"/>
        <end position="142"/>
    </location>
</feature>